<dbReference type="Pfam" id="PF02255">
    <property type="entry name" value="PTS_IIA"/>
    <property type="match status" value="1"/>
</dbReference>
<dbReference type="InterPro" id="IPR003188">
    <property type="entry name" value="PTS_IIA_lac/cel"/>
</dbReference>
<keyword evidence="4" id="KW-0598">Phosphotransferase system</keyword>
<dbReference type="AlphaFoldDB" id="A0A150M4X5"/>
<dbReference type="GO" id="GO:0046872">
    <property type="term" value="F:metal ion binding"/>
    <property type="evidence" value="ECO:0007669"/>
    <property type="project" value="UniProtKB-KW"/>
</dbReference>
<evidence type="ECO:0000256" key="3">
    <source>
        <dbReference type="ARBA" id="ARBA00022679"/>
    </source>
</evidence>
<dbReference type="PATRIC" id="fig|301148.3.peg.3415"/>
<protein>
    <recommendedName>
        <fullName evidence="10">PTS lactose/cellobiose transporter subunit IIA</fullName>
    </recommendedName>
</protein>
<dbReference type="Proteomes" id="UP000075683">
    <property type="component" value="Unassembled WGS sequence"/>
</dbReference>
<dbReference type="PROSITE" id="PS51095">
    <property type="entry name" value="PTS_EIIA_TYPE_3"/>
    <property type="match status" value="1"/>
</dbReference>
<name>A0A150M4X5_9BACI</name>
<keyword evidence="2" id="KW-0762">Sugar transport</keyword>
<dbReference type="Gene3D" id="1.20.58.80">
    <property type="entry name" value="Phosphotransferase system, lactose/cellobiose-type IIA subunit"/>
    <property type="match status" value="1"/>
</dbReference>
<organism evidence="8 9">
    <name type="scientific">Caldibacillus debilis</name>
    <dbReference type="NCBI Taxonomy" id="301148"/>
    <lineage>
        <taxon>Bacteria</taxon>
        <taxon>Bacillati</taxon>
        <taxon>Bacillota</taxon>
        <taxon>Bacilli</taxon>
        <taxon>Bacillales</taxon>
        <taxon>Bacillaceae</taxon>
        <taxon>Caldibacillus</taxon>
    </lineage>
</organism>
<evidence type="ECO:0000313" key="9">
    <source>
        <dbReference type="Proteomes" id="UP000075683"/>
    </source>
</evidence>
<accession>A0A150M4X5</accession>
<dbReference type="GO" id="GO:0009401">
    <property type="term" value="P:phosphoenolpyruvate-dependent sugar phosphotransferase system"/>
    <property type="evidence" value="ECO:0007669"/>
    <property type="project" value="UniProtKB-KW"/>
</dbReference>
<dbReference type="InterPro" id="IPR036542">
    <property type="entry name" value="PTS_IIA_lac/cel_sf"/>
</dbReference>
<reference evidence="8 9" key="1">
    <citation type="submission" date="2016-01" db="EMBL/GenBank/DDBJ databases">
        <title>Draft Genome Sequences of Seven Thermophilic Sporeformers Isolated from Foods.</title>
        <authorList>
            <person name="Berendsen E.M."/>
            <person name="Wells-Bennik M.H."/>
            <person name="Krawcyk A.O."/>
            <person name="De Jong A."/>
            <person name="Holsappel S."/>
            <person name="Eijlander R.T."/>
            <person name="Kuipers O.P."/>
        </authorList>
    </citation>
    <scope>NUCLEOTIDE SEQUENCE [LARGE SCALE GENOMIC DNA]</scope>
    <source>
        <strain evidence="8 9">B4135</strain>
    </source>
</reference>
<feature type="modified residue" description="Phosphohistidine; by HPr" evidence="7">
    <location>
        <position position="73"/>
    </location>
</feature>
<evidence type="ECO:0000256" key="4">
    <source>
        <dbReference type="ARBA" id="ARBA00022683"/>
    </source>
</evidence>
<evidence type="ECO:0000256" key="7">
    <source>
        <dbReference type="PROSITE-ProRule" id="PRU00418"/>
    </source>
</evidence>
<dbReference type="EMBL" id="LQYT01000040">
    <property type="protein sequence ID" value="KYD19426.1"/>
    <property type="molecule type" value="Genomic_DNA"/>
</dbReference>
<dbReference type="STRING" id="301148.B4135_0330"/>
<keyword evidence="3" id="KW-0808">Transferase</keyword>
<dbReference type="SUPFAM" id="SSF46973">
    <property type="entry name" value="Enzyme IIa from lactose specific PTS, IIa-lac"/>
    <property type="match status" value="1"/>
</dbReference>
<dbReference type="OrthoDB" id="350602at2"/>
<feature type="binding site" evidence="6">
    <location>
        <position position="76"/>
    </location>
    <ligand>
        <name>Mg(2+)</name>
        <dbReference type="ChEBI" id="CHEBI:18420"/>
        <note>ligand shared between all trimeric partners</note>
    </ligand>
</feature>
<dbReference type="RefSeq" id="WP_061568841.1">
    <property type="nucleotide sequence ID" value="NZ_LQYT01000040.1"/>
</dbReference>
<dbReference type="GO" id="GO:0016740">
    <property type="term" value="F:transferase activity"/>
    <property type="evidence" value="ECO:0007669"/>
    <property type="project" value="UniProtKB-KW"/>
</dbReference>
<evidence type="ECO:0008006" key="10">
    <source>
        <dbReference type="Google" id="ProtNLM"/>
    </source>
</evidence>
<evidence type="ECO:0000256" key="6">
    <source>
        <dbReference type="PIRSR" id="PIRSR000699-2"/>
    </source>
</evidence>
<comment type="caution">
    <text evidence="8">The sequence shown here is derived from an EMBL/GenBank/DDBJ whole genome shotgun (WGS) entry which is preliminary data.</text>
</comment>
<comment type="cofactor">
    <cofactor evidence="6">
        <name>Mg(2+)</name>
        <dbReference type="ChEBI" id="CHEBI:18420"/>
    </cofactor>
    <text evidence="6">Binds 1 Mg(2+) ion per trimer.</text>
</comment>
<keyword evidence="6" id="KW-0479">Metal-binding</keyword>
<dbReference type="PANTHER" id="PTHR34382">
    <property type="entry name" value="PTS SYSTEM N,N'-DIACETYLCHITOBIOSE-SPECIFIC EIIA COMPONENT"/>
    <property type="match status" value="1"/>
</dbReference>
<keyword evidence="1" id="KW-0813">Transport</keyword>
<dbReference type="PANTHER" id="PTHR34382:SF7">
    <property type="entry name" value="PTS SYSTEM N,N'-DIACETYLCHITOBIOSE-SPECIFIC EIIA COMPONENT"/>
    <property type="match status" value="1"/>
</dbReference>
<gene>
    <name evidence="8" type="ORF">B4135_0330</name>
</gene>
<sequence length="116" mass="13663">MNYEETMMQLILHGGNARGAAYEALDKAEEYQFDEAEKLLQEAHEEFLKAHKFQTQLIQSQEEGTVPSFFMIHAQDHVMTAQAELQLIKRLIRQIRQIEKFEKRLEELEKKVGQNE</sequence>
<evidence type="ECO:0000256" key="5">
    <source>
        <dbReference type="PIRSR" id="PIRSR000699-1"/>
    </source>
</evidence>
<dbReference type="CDD" id="cd00215">
    <property type="entry name" value="PTS_IIA_lac"/>
    <property type="match status" value="1"/>
</dbReference>
<keyword evidence="6" id="KW-0460">Magnesium</keyword>
<evidence type="ECO:0000313" key="8">
    <source>
        <dbReference type="EMBL" id="KYD19426.1"/>
    </source>
</evidence>
<dbReference type="PIRSF" id="PIRSF000699">
    <property type="entry name" value="PTS_IILac_III"/>
    <property type="match status" value="1"/>
</dbReference>
<feature type="active site" description="Tele-phosphohistidine intermediate" evidence="5">
    <location>
        <position position="73"/>
    </location>
</feature>
<evidence type="ECO:0000256" key="2">
    <source>
        <dbReference type="ARBA" id="ARBA00022597"/>
    </source>
</evidence>
<proteinExistence type="predicted"/>
<evidence type="ECO:0000256" key="1">
    <source>
        <dbReference type="ARBA" id="ARBA00022448"/>
    </source>
</evidence>